<evidence type="ECO:0000313" key="1">
    <source>
        <dbReference type="EMBL" id="MBB3953093.1"/>
    </source>
</evidence>
<accession>A0A7W6CF20</accession>
<dbReference type="PIRSF" id="PIRSF032131">
    <property type="entry name" value="UCP032131"/>
    <property type="match status" value="1"/>
</dbReference>
<dbReference type="RefSeq" id="WP_425497033.1">
    <property type="nucleotide sequence ID" value="NZ_JACIDX010000001.1"/>
</dbReference>
<dbReference type="AlphaFoldDB" id="A0A7W6CF20"/>
<gene>
    <name evidence="1" type="ORF">GGR38_000005</name>
</gene>
<comment type="caution">
    <text evidence="1">The sequence shown here is derived from an EMBL/GenBank/DDBJ whole genome shotgun (WGS) entry which is preliminary data.</text>
</comment>
<keyword evidence="2" id="KW-1185">Reference proteome</keyword>
<dbReference type="Pfam" id="PF06676">
    <property type="entry name" value="DUF1178"/>
    <property type="match status" value="1"/>
</dbReference>
<evidence type="ECO:0000313" key="2">
    <source>
        <dbReference type="Proteomes" id="UP000548867"/>
    </source>
</evidence>
<organism evidence="1 2">
    <name type="scientific">Novosphingobium sediminicola</name>
    <dbReference type="NCBI Taxonomy" id="563162"/>
    <lineage>
        <taxon>Bacteria</taxon>
        <taxon>Pseudomonadati</taxon>
        <taxon>Pseudomonadota</taxon>
        <taxon>Alphaproteobacteria</taxon>
        <taxon>Sphingomonadales</taxon>
        <taxon>Sphingomonadaceae</taxon>
        <taxon>Novosphingobium</taxon>
    </lineage>
</organism>
<dbReference type="EMBL" id="JACIDX010000001">
    <property type="protein sequence ID" value="MBB3953093.1"/>
    <property type="molecule type" value="Genomic_DNA"/>
</dbReference>
<dbReference type="InterPro" id="IPR009562">
    <property type="entry name" value="DUF1178"/>
</dbReference>
<name>A0A7W6CF20_9SPHN</name>
<proteinExistence type="predicted"/>
<sequence length="173" mass="18629">MPDFPAMIVFDLVCRDHGHRFEGWFASSQDFEQQQLRGLVSCPQCDSHDVIKAPMAPRLNRKGNQQAAAPVPAPAAVPAAAPAVSSMPPLPPEAREKLQAAITVLAQAQVEAIKSSRWVGKNFAEDARAMHYGDKEPAVIHGQASPEDAKALVEEGVEIMPLLIPVAPPDQIN</sequence>
<protein>
    <submittedName>
        <fullName evidence="1">Uncharacterized protein</fullName>
    </submittedName>
</protein>
<dbReference type="Proteomes" id="UP000548867">
    <property type="component" value="Unassembled WGS sequence"/>
</dbReference>
<reference evidence="1 2" key="1">
    <citation type="submission" date="2020-08" db="EMBL/GenBank/DDBJ databases">
        <title>Genomic Encyclopedia of Type Strains, Phase IV (KMG-IV): sequencing the most valuable type-strain genomes for metagenomic binning, comparative biology and taxonomic classification.</title>
        <authorList>
            <person name="Goeker M."/>
        </authorList>
    </citation>
    <scope>NUCLEOTIDE SEQUENCE [LARGE SCALE GENOMIC DNA]</scope>
    <source>
        <strain evidence="1 2">DSM 27057</strain>
    </source>
</reference>